<reference evidence="2" key="1">
    <citation type="submission" date="2023-05" db="EMBL/GenBank/DDBJ databases">
        <authorList>
            <person name="Zhang X."/>
        </authorList>
    </citation>
    <scope>NUCLEOTIDE SEQUENCE</scope>
    <source>
        <strain evidence="2">BD1B2-1</strain>
    </source>
</reference>
<keyword evidence="1" id="KW-0732">Signal</keyword>
<evidence type="ECO:0000313" key="2">
    <source>
        <dbReference type="EMBL" id="MDJ1502034.1"/>
    </source>
</evidence>
<dbReference type="EMBL" id="JASJOU010000004">
    <property type="protein sequence ID" value="MDJ1502034.1"/>
    <property type="molecule type" value="Genomic_DNA"/>
</dbReference>
<comment type="caution">
    <text evidence="2">The sequence shown here is derived from an EMBL/GenBank/DDBJ whole genome shotgun (WGS) entry which is preliminary data.</text>
</comment>
<feature type="chain" id="PRO_5042045439" evidence="1">
    <location>
        <begin position="21"/>
        <end position="426"/>
    </location>
</feature>
<dbReference type="Gene3D" id="2.120.10.30">
    <property type="entry name" value="TolB, C-terminal domain"/>
    <property type="match status" value="1"/>
</dbReference>
<feature type="signal peptide" evidence="1">
    <location>
        <begin position="1"/>
        <end position="20"/>
    </location>
</feature>
<evidence type="ECO:0000256" key="1">
    <source>
        <dbReference type="SAM" id="SignalP"/>
    </source>
</evidence>
<keyword evidence="3" id="KW-1185">Reference proteome</keyword>
<dbReference type="RefSeq" id="WP_314511834.1">
    <property type="nucleotide sequence ID" value="NZ_JASJOU010000004.1"/>
</dbReference>
<protein>
    <submittedName>
        <fullName evidence="2">SMP-30/gluconolactonase/LRE family protein</fullName>
    </submittedName>
</protein>
<accession>A0AAE3R1K1</accession>
<dbReference type="SUPFAM" id="SSF63829">
    <property type="entry name" value="Calcium-dependent phosphotriesterase"/>
    <property type="match status" value="1"/>
</dbReference>
<organism evidence="2 3">
    <name type="scientific">Xanthocytophaga agilis</name>
    <dbReference type="NCBI Taxonomy" id="3048010"/>
    <lineage>
        <taxon>Bacteria</taxon>
        <taxon>Pseudomonadati</taxon>
        <taxon>Bacteroidota</taxon>
        <taxon>Cytophagia</taxon>
        <taxon>Cytophagales</taxon>
        <taxon>Rhodocytophagaceae</taxon>
        <taxon>Xanthocytophaga</taxon>
    </lineage>
</organism>
<dbReference type="Proteomes" id="UP001232063">
    <property type="component" value="Unassembled WGS sequence"/>
</dbReference>
<sequence length="426" mass="47509">MKALLSSACMLLTCVTSLQAQSSSDSLSILAQYQKFIQVYTAKDYSQCVNIGSQLQKRLEHPNVLYKLAQCQCQSGLTEQSLALLGQLAVLGLPYQPEENENFQALTTHKNFLKIREQFAQNRQPVQNSSKAFELSDPLLIPEGIAATSQGEQFFIGSLAKNKIASYTPLAGEHDWVASQQDGMFSVLGMKVSKDGQSLWVCSASERDSLNGYSGIFQYDISTGKLRHKYLLDNKTGAHLFNDIVVTRKNAVYFTDSKGGQVLTIQPNTNQIVPLPKEVDFIYPNGIAMDEKEENLYVADLTGLIRIELTTGNYYRIATNQVTYLNGIDGLYIYKGTLVAIQDSGNNDDRIIRLYLDKDKKKLAKAQTLQSFHPDFVIPTTGTIVGDEFFYIANSQLRNLNPDGSYTHSEKLKKPLILKLKLSPKI</sequence>
<proteinExistence type="predicted"/>
<evidence type="ECO:0000313" key="3">
    <source>
        <dbReference type="Proteomes" id="UP001232063"/>
    </source>
</evidence>
<dbReference type="AlphaFoldDB" id="A0AAE3R1K1"/>
<name>A0AAE3R1K1_9BACT</name>
<gene>
    <name evidence="2" type="ORF">QNI22_15310</name>
</gene>
<dbReference type="InterPro" id="IPR011042">
    <property type="entry name" value="6-blade_b-propeller_TolB-like"/>
</dbReference>